<proteinExistence type="predicted"/>
<dbReference type="Pfam" id="PF00498">
    <property type="entry name" value="FHA"/>
    <property type="match status" value="1"/>
</dbReference>
<comment type="caution">
    <text evidence="2">The sequence shown here is derived from an EMBL/GenBank/DDBJ whole genome shotgun (WGS) entry which is preliminary data.</text>
</comment>
<dbReference type="Proteomes" id="UP001597459">
    <property type="component" value="Unassembled WGS sequence"/>
</dbReference>
<dbReference type="SMART" id="SM00240">
    <property type="entry name" value="FHA"/>
    <property type="match status" value="1"/>
</dbReference>
<sequence length="314" mass="36443">MATLKDNQLGKVIVLSTQHLFGRNKAVVNTFLPENDVSKSHAIIFWKGDSWYLQDQSKNGTLVDNKFIHNDIIQLKVGQKIKFTQRNDSFWKITNLNKPCSYIQNIFDASYIELDLGVLLINNDVKDCMLYINEDKKWILENDERSMIINDGDFIRFQNQHWIFHKNEDLEDTVRSKNILKNITFLFEVCPSYNEVIITVLINDYKIVLGASSSHLILLLLAKKVQEDMSLEIPSSHIGWIKTETLIDVLNESISGHIDSHFINEQLYQVRKELYEIENYGHLLGSLIEKKNARIRFNHSRIAITESSTSLKID</sequence>
<gene>
    <name evidence="2" type="ORF">ACFSTE_16470</name>
</gene>
<dbReference type="CDD" id="cd00060">
    <property type="entry name" value="FHA"/>
    <property type="match status" value="1"/>
</dbReference>
<dbReference type="InterPro" id="IPR008984">
    <property type="entry name" value="SMAD_FHA_dom_sf"/>
</dbReference>
<dbReference type="InterPro" id="IPR000253">
    <property type="entry name" value="FHA_dom"/>
</dbReference>
<keyword evidence="3" id="KW-1185">Reference proteome</keyword>
<evidence type="ECO:0000313" key="2">
    <source>
        <dbReference type="EMBL" id="MFD2592436.1"/>
    </source>
</evidence>
<name>A0ABW5NB09_9FLAO</name>
<evidence type="ECO:0000313" key="3">
    <source>
        <dbReference type="Proteomes" id="UP001597459"/>
    </source>
</evidence>
<reference evidence="3" key="1">
    <citation type="journal article" date="2019" name="Int. J. Syst. Evol. Microbiol.">
        <title>The Global Catalogue of Microorganisms (GCM) 10K type strain sequencing project: providing services to taxonomists for standard genome sequencing and annotation.</title>
        <authorList>
            <consortium name="The Broad Institute Genomics Platform"/>
            <consortium name="The Broad Institute Genome Sequencing Center for Infectious Disease"/>
            <person name="Wu L."/>
            <person name="Ma J."/>
        </authorList>
    </citation>
    <scope>NUCLEOTIDE SEQUENCE [LARGE SCALE GENOMIC DNA]</scope>
    <source>
        <strain evidence="3">KCTC 42423</strain>
    </source>
</reference>
<dbReference type="SUPFAM" id="SSF49879">
    <property type="entry name" value="SMAD/FHA domain"/>
    <property type="match status" value="1"/>
</dbReference>
<organism evidence="2 3">
    <name type="scientific">Aquimarina hainanensis</name>
    <dbReference type="NCBI Taxonomy" id="1578017"/>
    <lineage>
        <taxon>Bacteria</taxon>
        <taxon>Pseudomonadati</taxon>
        <taxon>Bacteroidota</taxon>
        <taxon>Flavobacteriia</taxon>
        <taxon>Flavobacteriales</taxon>
        <taxon>Flavobacteriaceae</taxon>
        <taxon>Aquimarina</taxon>
    </lineage>
</organism>
<protein>
    <submittedName>
        <fullName evidence="2">FHA domain-containing protein</fullName>
    </submittedName>
</protein>
<evidence type="ECO:0000259" key="1">
    <source>
        <dbReference type="PROSITE" id="PS50006"/>
    </source>
</evidence>
<dbReference type="Gene3D" id="2.60.200.20">
    <property type="match status" value="1"/>
</dbReference>
<dbReference type="RefSeq" id="WP_176030555.1">
    <property type="nucleotide sequence ID" value="NZ_JBHSJV010000001.1"/>
</dbReference>
<dbReference type="EMBL" id="JBHULX010000039">
    <property type="protein sequence ID" value="MFD2592436.1"/>
    <property type="molecule type" value="Genomic_DNA"/>
</dbReference>
<dbReference type="PROSITE" id="PS50006">
    <property type="entry name" value="FHA_DOMAIN"/>
    <property type="match status" value="1"/>
</dbReference>
<feature type="domain" description="FHA" evidence="1">
    <location>
        <begin position="19"/>
        <end position="68"/>
    </location>
</feature>
<accession>A0ABW5NB09</accession>